<keyword evidence="3" id="KW-1185">Reference proteome</keyword>
<feature type="domain" description="Thioredoxin" evidence="1">
    <location>
        <begin position="33"/>
        <end position="93"/>
    </location>
</feature>
<dbReference type="SUPFAM" id="SSF52833">
    <property type="entry name" value="Thioredoxin-like"/>
    <property type="match status" value="1"/>
</dbReference>
<reference evidence="2 3" key="1">
    <citation type="submission" date="2016-10" db="EMBL/GenBank/DDBJ databases">
        <authorList>
            <person name="de Groot N.N."/>
        </authorList>
    </citation>
    <scope>NUCLEOTIDE SEQUENCE [LARGE SCALE GENOMIC DNA]</scope>
    <source>
        <strain evidence="2 3">DSM 28129</strain>
    </source>
</reference>
<dbReference type="OrthoDB" id="5784238at2"/>
<dbReference type="CDD" id="cd02947">
    <property type="entry name" value="TRX_family"/>
    <property type="match status" value="1"/>
</dbReference>
<dbReference type="Proteomes" id="UP000198972">
    <property type="component" value="Unassembled WGS sequence"/>
</dbReference>
<gene>
    <name evidence="2" type="ORF">SAMN04488542_13523</name>
</gene>
<dbReference type="Pfam" id="PF00085">
    <property type="entry name" value="Thioredoxin"/>
    <property type="match status" value="1"/>
</dbReference>
<proteinExistence type="predicted"/>
<evidence type="ECO:0000313" key="2">
    <source>
        <dbReference type="EMBL" id="SDG31718.1"/>
    </source>
</evidence>
<dbReference type="Gene3D" id="3.40.30.10">
    <property type="entry name" value="Glutaredoxin"/>
    <property type="match status" value="1"/>
</dbReference>
<dbReference type="InterPro" id="IPR013766">
    <property type="entry name" value="Thioredoxin_domain"/>
</dbReference>
<evidence type="ECO:0000259" key="1">
    <source>
        <dbReference type="Pfam" id="PF00085"/>
    </source>
</evidence>
<evidence type="ECO:0000313" key="3">
    <source>
        <dbReference type="Proteomes" id="UP000198972"/>
    </source>
</evidence>
<organism evidence="2 3">
    <name type="scientific">Fontibacillus panacisegetis</name>
    <dbReference type="NCBI Taxonomy" id="670482"/>
    <lineage>
        <taxon>Bacteria</taxon>
        <taxon>Bacillati</taxon>
        <taxon>Bacillota</taxon>
        <taxon>Bacilli</taxon>
        <taxon>Bacillales</taxon>
        <taxon>Paenibacillaceae</taxon>
        <taxon>Fontibacillus</taxon>
    </lineage>
</organism>
<dbReference type="RefSeq" id="WP_091235479.1">
    <property type="nucleotide sequence ID" value="NZ_FNBG01000035.1"/>
</dbReference>
<accession>A0A1G7T8W5</accession>
<name>A0A1G7T8W5_9BACL</name>
<sequence length="111" mass="12365">MQNHIPETTEGQWLEDHNTVASSAGRGLESLFFYTSMCGTCKLAEKMLQIAVSSGPVIPVSKININYSPTLRDRWQITSVPCLIVLENGEPVRMEYAMGSVVDLYTWLKLG</sequence>
<protein>
    <submittedName>
        <fullName evidence="2">Thioredoxin</fullName>
    </submittedName>
</protein>
<dbReference type="AlphaFoldDB" id="A0A1G7T8W5"/>
<dbReference type="STRING" id="670482.SAMN04488542_13523"/>
<dbReference type="EMBL" id="FNBG01000035">
    <property type="protein sequence ID" value="SDG31718.1"/>
    <property type="molecule type" value="Genomic_DNA"/>
</dbReference>
<dbReference type="InterPro" id="IPR036249">
    <property type="entry name" value="Thioredoxin-like_sf"/>
</dbReference>